<evidence type="ECO:0000259" key="5">
    <source>
        <dbReference type="Pfam" id="PF01321"/>
    </source>
</evidence>
<evidence type="ECO:0000313" key="8">
    <source>
        <dbReference type="Proteomes" id="UP001524587"/>
    </source>
</evidence>
<dbReference type="Pfam" id="PF01321">
    <property type="entry name" value="Creatinase_N"/>
    <property type="match status" value="1"/>
</dbReference>
<accession>A0ABT1W5Q3</accession>
<dbReference type="InterPro" id="IPR050422">
    <property type="entry name" value="X-Pro_aminopeptidase_P"/>
</dbReference>
<dbReference type="PANTHER" id="PTHR43763:SF6">
    <property type="entry name" value="XAA-PRO AMINOPEPTIDASE 1"/>
    <property type="match status" value="1"/>
</dbReference>
<sequence>MTITLLDALRRSLPAHGIDGYLVPRGDEHLGEDVPACAERLKVLSGFTGSAGLAIVLPDTSLLFTDGRYMLQAPAEAGPAWQCLHNGENPPSDWLNTRGGAPLRLGYDPMVIGRAALDALEGSWGTLVPVRPNLVDAVWTHRPAPPATPIQVQDAALAGRTVTEKLALVAETLRTANEDAAVLSDPAAVCWLLNLRARDLPHTPALLAHALVRADATAILFVAEERMDARVRAHLGDAVRVVQPDTMPAEIDALAGLRVRIDPARTPVWFEQALLAAGAELSQAPDPCLMPRACKTEAELEAFRQAHRQDGVALTRFLCWVERNGIGQTEMAVSNTLLGFRMATNACSGASFASIAATGANAALMHYHPAAEGSAPLAENALFLIDSGGQYAGATTDVTRTVWLGDATPPEAWRDQFTRVLQGLIALTEAVFPEGTSGHRLDMLAREPLWRAGLDFDHGAGHGLGSFFGVHEWPSAFSSKGPNGPVHRSMVLTNEPGYYKPGSHGIRLENAMAVEARAVGGEQPICGFETLTLAPIDRRMIDTALLDESERRWVDRYHARVLNEIGPHLDTAEASWLERACAPLGQN</sequence>
<evidence type="ECO:0000256" key="2">
    <source>
        <dbReference type="ARBA" id="ARBA00022723"/>
    </source>
</evidence>
<dbReference type="InterPro" id="IPR036005">
    <property type="entry name" value="Creatinase/aminopeptidase-like"/>
</dbReference>
<evidence type="ECO:0000259" key="6">
    <source>
        <dbReference type="Pfam" id="PF16188"/>
    </source>
</evidence>
<dbReference type="Pfam" id="PF16188">
    <property type="entry name" value="Peptidase_M24_C"/>
    <property type="match status" value="1"/>
</dbReference>
<comment type="similarity">
    <text evidence="1">Belongs to the peptidase M24B family.</text>
</comment>
<dbReference type="InterPro" id="IPR032416">
    <property type="entry name" value="Peptidase_M24_C"/>
</dbReference>
<proteinExistence type="inferred from homology"/>
<keyword evidence="8" id="KW-1185">Reference proteome</keyword>
<keyword evidence="3" id="KW-0378">Hydrolase</keyword>
<reference evidence="7 8" key="1">
    <citation type="submission" date="2022-06" db="EMBL/GenBank/DDBJ databases">
        <title>Endosaccharibacter gen. nov., sp. nov., endophytic bacteria isolated from sugarcane.</title>
        <authorList>
            <person name="Pitiwittayakul N."/>
            <person name="Yukphan P."/>
            <person name="Charoenyingcharoen P."/>
            <person name="Tanasupawat S."/>
        </authorList>
    </citation>
    <scope>NUCLEOTIDE SEQUENCE [LARGE SCALE GENOMIC DNA]</scope>
    <source>
        <strain evidence="7 8">KSS8</strain>
    </source>
</reference>
<evidence type="ECO:0000256" key="3">
    <source>
        <dbReference type="ARBA" id="ARBA00022801"/>
    </source>
</evidence>
<protein>
    <submittedName>
        <fullName evidence="7">Aminopeptidase P family protein</fullName>
    </submittedName>
</protein>
<name>A0ABT1W5Q3_9PROT</name>
<keyword evidence="7" id="KW-0031">Aminopeptidase</keyword>
<dbReference type="Pfam" id="PF16189">
    <property type="entry name" value="Creatinase_N_2"/>
    <property type="match status" value="1"/>
</dbReference>
<dbReference type="SUPFAM" id="SSF53092">
    <property type="entry name" value="Creatinase/prolidase N-terminal domain"/>
    <property type="match status" value="1"/>
</dbReference>
<dbReference type="RefSeq" id="WP_422863673.1">
    <property type="nucleotide sequence ID" value="NZ_JAMSKV010000004.1"/>
</dbReference>
<dbReference type="EMBL" id="JAMSKV010000004">
    <property type="protein sequence ID" value="MCQ8278212.1"/>
    <property type="molecule type" value="Genomic_DNA"/>
</dbReference>
<dbReference type="InterPro" id="IPR000587">
    <property type="entry name" value="Creatinase_N"/>
</dbReference>
<evidence type="ECO:0000259" key="4">
    <source>
        <dbReference type="Pfam" id="PF00557"/>
    </source>
</evidence>
<feature type="domain" description="Peptidase M24" evidence="4">
    <location>
        <begin position="301"/>
        <end position="515"/>
    </location>
</feature>
<dbReference type="Pfam" id="PF00557">
    <property type="entry name" value="Peptidase_M24"/>
    <property type="match status" value="1"/>
</dbReference>
<dbReference type="GO" id="GO:0004177">
    <property type="term" value="F:aminopeptidase activity"/>
    <property type="evidence" value="ECO:0007669"/>
    <property type="project" value="UniProtKB-KW"/>
</dbReference>
<organism evidence="7 8">
    <name type="scientific">Endosaccharibacter trunci</name>
    <dbReference type="NCBI Taxonomy" id="2812733"/>
    <lineage>
        <taxon>Bacteria</taxon>
        <taxon>Pseudomonadati</taxon>
        <taxon>Pseudomonadota</taxon>
        <taxon>Alphaproteobacteria</taxon>
        <taxon>Acetobacterales</taxon>
        <taxon>Acetobacteraceae</taxon>
        <taxon>Endosaccharibacter</taxon>
    </lineage>
</organism>
<dbReference type="PANTHER" id="PTHR43763">
    <property type="entry name" value="XAA-PRO AMINOPEPTIDASE 1"/>
    <property type="match status" value="1"/>
</dbReference>
<dbReference type="Gene3D" id="3.90.230.10">
    <property type="entry name" value="Creatinase/methionine aminopeptidase superfamily"/>
    <property type="match status" value="1"/>
</dbReference>
<dbReference type="SUPFAM" id="SSF55920">
    <property type="entry name" value="Creatinase/aminopeptidase"/>
    <property type="match status" value="1"/>
</dbReference>
<dbReference type="InterPro" id="IPR000994">
    <property type="entry name" value="Pept_M24"/>
</dbReference>
<feature type="domain" description="Peptidase M24 C-terminal" evidence="6">
    <location>
        <begin position="525"/>
        <end position="584"/>
    </location>
</feature>
<comment type="caution">
    <text evidence="7">The sequence shown here is derived from an EMBL/GenBank/DDBJ whole genome shotgun (WGS) entry which is preliminary data.</text>
</comment>
<dbReference type="CDD" id="cd01085">
    <property type="entry name" value="APP"/>
    <property type="match status" value="1"/>
</dbReference>
<evidence type="ECO:0000313" key="7">
    <source>
        <dbReference type="EMBL" id="MCQ8278212.1"/>
    </source>
</evidence>
<dbReference type="Proteomes" id="UP001524587">
    <property type="component" value="Unassembled WGS sequence"/>
</dbReference>
<evidence type="ECO:0000256" key="1">
    <source>
        <dbReference type="ARBA" id="ARBA00008766"/>
    </source>
</evidence>
<gene>
    <name evidence="7" type="ORF">NFI95_07095</name>
</gene>
<dbReference type="InterPro" id="IPR029149">
    <property type="entry name" value="Creatin/AminoP/Spt16_N"/>
</dbReference>
<keyword evidence="2" id="KW-0479">Metal-binding</keyword>
<dbReference type="Gene3D" id="3.40.350.10">
    <property type="entry name" value="Creatinase/prolidase N-terminal domain"/>
    <property type="match status" value="2"/>
</dbReference>
<dbReference type="InterPro" id="IPR033740">
    <property type="entry name" value="Pept_M24B"/>
</dbReference>
<keyword evidence="7" id="KW-0645">Protease</keyword>
<feature type="domain" description="Creatinase N-terminal" evidence="5">
    <location>
        <begin position="6"/>
        <end position="132"/>
    </location>
</feature>